<protein>
    <submittedName>
        <fullName evidence="2">Uncharacterized protein</fullName>
    </submittedName>
</protein>
<feature type="compositionally biased region" description="Basic residues" evidence="1">
    <location>
        <begin position="98"/>
        <end position="108"/>
    </location>
</feature>
<feature type="compositionally biased region" description="Basic and acidic residues" evidence="1">
    <location>
        <begin position="1"/>
        <end position="11"/>
    </location>
</feature>
<name>A0A224YAJ8_9ACAR</name>
<organism evidence="2">
    <name type="scientific">Rhipicephalus zambeziensis</name>
    <dbReference type="NCBI Taxonomy" id="60191"/>
    <lineage>
        <taxon>Eukaryota</taxon>
        <taxon>Metazoa</taxon>
        <taxon>Ecdysozoa</taxon>
        <taxon>Arthropoda</taxon>
        <taxon>Chelicerata</taxon>
        <taxon>Arachnida</taxon>
        <taxon>Acari</taxon>
        <taxon>Parasitiformes</taxon>
        <taxon>Ixodida</taxon>
        <taxon>Ixodoidea</taxon>
        <taxon>Ixodidae</taxon>
        <taxon>Rhipicephalinae</taxon>
        <taxon>Rhipicephalus</taxon>
        <taxon>Rhipicephalus</taxon>
    </lineage>
</organism>
<dbReference type="AlphaFoldDB" id="A0A224YAJ8"/>
<evidence type="ECO:0000256" key="1">
    <source>
        <dbReference type="SAM" id="MobiDB-lite"/>
    </source>
</evidence>
<reference evidence="2" key="1">
    <citation type="journal article" date="2017" name="Parasit. Vectors">
        <title>Sialotranscriptomics of Rhipicephalus zambeziensis reveals intricate expression profiles of secretory proteins and suggests tight temporal transcriptional regulation during blood-feeding.</title>
        <authorList>
            <person name="de Castro M.H."/>
            <person name="de Klerk D."/>
            <person name="Pienaar R."/>
            <person name="Rees D.J.G."/>
            <person name="Mans B.J."/>
        </authorList>
    </citation>
    <scope>NUCLEOTIDE SEQUENCE</scope>
    <source>
        <tissue evidence="2">Salivary glands</tissue>
    </source>
</reference>
<feature type="region of interest" description="Disordered" evidence="1">
    <location>
        <begin position="1"/>
        <end position="38"/>
    </location>
</feature>
<sequence>MRKPGQEADVRRGRRGQRRDRRQELGQSGRARSARRRTPGKRRLLAVVVVVVMVGRCEHGVRQALAAAHGSRAVGQAAQRAADQADRLVAHGAQPRTQRCRRNHAAAVRRHDGGPSEGQGPTPGRHALLAVHAREVVEGELFTRNASSVSCRGNGSCSSSGLHRYCTEVHARASIETLTGTLVQGEAPFFRRYIRKSLVLRRVWMLPKVVTR</sequence>
<accession>A0A224YAJ8</accession>
<dbReference type="EMBL" id="GFPF01001493">
    <property type="protein sequence ID" value="MAA12639.1"/>
    <property type="molecule type" value="Transcribed_RNA"/>
</dbReference>
<proteinExistence type="predicted"/>
<feature type="region of interest" description="Disordered" evidence="1">
    <location>
        <begin position="93"/>
        <end position="123"/>
    </location>
</feature>
<evidence type="ECO:0000313" key="2">
    <source>
        <dbReference type="EMBL" id="MAA12639.1"/>
    </source>
</evidence>